<dbReference type="Pfam" id="PF01494">
    <property type="entry name" value="FAD_binding_3"/>
    <property type="match status" value="1"/>
</dbReference>
<dbReference type="PRINTS" id="PR00420">
    <property type="entry name" value="RNGMNOXGNASE"/>
</dbReference>
<comment type="pathway">
    <text evidence="2">Cofactor biosynthesis; ubiquinone biosynthesis.</text>
</comment>
<dbReference type="GO" id="GO:0004497">
    <property type="term" value="F:monooxygenase activity"/>
    <property type="evidence" value="ECO:0007669"/>
    <property type="project" value="UniProtKB-KW"/>
</dbReference>
<dbReference type="SUPFAM" id="SSF51905">
    <property type="entry name" value="FAD/NAD(P)-binding domain"/>
    <property type="match status" value="1"/>
</dbReference>
<evidence type="ECO:0000256" key="2">
    <source>
        <dbReference type="ARBA" id="ARBA00004749"/>
    </source>
</evidence>
<evidence type="ECO:0000259" key="8">
    <source>
        <dbReference type="Pfam" id="PF01494"/>
    </source>
</evidence>
<dbReference type="Proteomes" id="UP001368500">
    <property type="component" value="Unassembled WGS sequence"/>
</dbReference>
<keyword evidence="7 9" id="KW-0503">Monooxygenase</keyword>
<evidence type="ECO:0000256" key="7">
    <source>
        <dbReference type="ARBA" id="ARBA00023033"/>
    </source>
</evidence>
<comment type="cofactor">
    <cofactor evidence="1">
        <name>FAD</name>
        <dbReference type="ChEBI" id="CHEBI:57692"/>
    </cofactor>
</comment>
<dbReference type="InterPro" id="IPR018168">
    <property type="entry name" value="Ubi_Hdrlase_CS"/>
</dbReference>
<keyword evidence="10" id="KW-1185">Reference proteome</keyword>
<gene>
    <name evidence="9" type="ORF">AACH11_02185</name>
</gene>
<keyword evidence="4" id="KW-0285">Flavoprotein</keyword>
<organism evidence="9 10">
    <name type="scientific">Pseudaquabacterium rugosum</name>
    <dbReference type="NCBI Taxonomy" id="2984194"/>
    <lineage>
        <taxon>Bacteria</taxon>
        <taxon>Pseudomonadati</taxon>
        <taxon>Pseudomonadota</taxon>
        <taxon>Betaproteobacteria</taxon>
        <taxon>Burkholderiales</taxon>
        <taxon>Sphaerotilaceae</taxon>
        <taxon>Pseudaquabacterium</taxon>
    </lineage>
</organism>
<comment type="caution">
    <text evidence="9">The sequence shown here is derived from an EMBL/GenBank/DDBJ whole genome shotgun (WGS) entry which is preliminary data.</text>
</comment>
<evidence type="ECO:0000313" key="10">
    <source>
        <dbReference type="Proteomes" id="UP001368500"/>
    </source>
</evidence>
<evidence type="ECO:0000256" key="1">
    <source>
        <dbReference type="ARBA" id="ARBA00001974"/>
    </source>
</evidence>
<dbReference type="NCBIfam" id="TIGR01988">
    <property type="entry name" value="Ubi-OHases"/>
    <property type="match status" value="1"/>
</dbReference>
<dbReference type="InterPro" id="IPR002938">
    <property type="entry name" value="FAD-bd"/>
</dbReference>
<evidence type="ECO:0000256" key="5">
    <source>
        <dbReference type="ARBA" id="ARBA00022827"/>
    </source>
</evidence>
<comment type="similarity">
    <text evidence="3">Belongs to the UbiH/COQ6 family.</text>
</comment>
<reference evidence="9 10" key="1">
    <citation type="submission" date="2024-04" db="EMBL/GenBank/DDBJ databases">
        <title>Novel species of the genus Ideonella isolated from streams.</title>
        <authorList>
            <person name="Lu H."/>
        </authorList>
    </citation>
    <scope>NUCLEOTIDE SEQUENCE [LARGE SCALE GENOMIC DNA]</scope>
    <source>
        <strain evidence="9 10">BYS139W</strain>
    </source>
</reference>
<evidence type="ECO:0000256" key="6">
    <source>
        <dbReference type="ARBA" id="ARBA00023002"/>
    </source>
</evidence>
<accession>A0ABU9B4I1</accession>
<name>A0ABU9B4I1_9BURK</name>
<dbReference type="RefSeq" id="WP_341372549.1">
    <property type="nucleotide sequence ID" value="NZ_JBBUTF010000002.1"/>
</dbReference>
<dbReference type="InterPro" id="IPR010971">
    <property type="entry name" value="UbiH/COQ6"/>
</dbReference>
<dbReference type="PROSITE" id="PS01304">
    <property type="entry name" value="UBIH"/>
    <property type="match status" value="1"/>
</dbReference>
<evidence type="ECO:0000256" key="4">
    <source>
        <dbReference type="ARBA" id="ARBA00022630"/>
    </source>
</evidence>
<evidence type="ECO:0000256" key="3">
    <source>
        <dbReference type="ARBA" id="ARBA00005349"/>
    </source>
</evidence>
<dbReference type="InterPro" id="IPR051205">
    <property type="entry name" value="UbiH/COQ6_monooxygenase"/>
</dbReference>
<keyword evidence="5" id="KW-0274">FAD</keyword>
<keyword evidence="6" id="KW-0560">Oxidoreductase</keyword>
<dbReference type="PANTHER" id="PTHR43876:SF7">
    <property type="entry name" value="UBIQUINONE BIOSYNTHESIS MONOOXYGENASE COQ6, MITOCHONDRIAL"/>
    <property type="match status" value="1"/>
</dbReference>
<dbReference type="InterPro" id="IPR036188">
    <property type="entry name" value="FAD/NAD-bd_sf"/>
</dbReference>
<sequence length="410" mass="42019">MTSCDVCIRGAGAVGLALALALSRQGLRVGLVPAASAAGSGGGGGAGLAEPTAPDLRTWALNRQARALLQQLKVWDALPADAVTAVEDMAVAGDAEGARIGFSAWQQGVDALAWIVDAGELERALRAAVRFAPHVAVLPADARVRVPGLARPVGPAGEGEGGATAAAGPRVEAALLVLAEGKDSAGRAALGVGFERHGYGQSALAARLQAERPHGGLARQWFQSPDVLALLPFDRPQPGQGYGLVWSLPPERAAELAAADPAAFEAALMEATGGAAGPLRLVGERAVWPLAIGHARPVCGAGWVLVGDAAHQVHPLAGQGLNLGLADVSALAAVLAAREPWRALGDERLLRRHERARAWPVTAMAGLTDGLQRLFALPGAAPKELRNRGLTLLDRLAPLKRVLAGQAFGD</sequence>
<dbReference type="EMBL" id="JBBUTF010000002">
    <property type="protein sequence ID" value="MEK8024777.1"/>
    <property type="molecule type" value="Genomic_DNA"/>
</dbReference>
<protein>
    <submittedName>
        <fullName evidence="9">FAD-dependent monooxygenase</fullName>
    </submittedName>
</protein>
<feature type="domain" description="FAD-binding" evidence="8">
    <location>
        <begin position="169"/>
        <end position="357"/>
    </location>
</feature>
<evidence type="ECO:0000313" key="9">
    <source>
        <dbReference type="EMBL" id="MEK8024777.1"/>
    </source>
</evidence>
<dbReference type="Gene3D" id="3.50.50.60">
    <property type="entry name" value="FAD/NAD(P)-binding domain"/>
    <property type="match status" value="2"/>
</dbReference>
<proteinExistence type="inferred from homology"/>
<dbReference type="PANTHER" id="PTHR43876">
    <property type="entry name" value="UBIQUINONE BIOSYNTHESIS MONOOXYGENASE COQ6, MITOCHONDRIAL"/>
    <property type="match status" value="1"/>
</dbReference>